<dbReference type="Proteomes" id="UP001501147">
    <property type="component" value="Unassembled WGS sequence"/>
</dbReference>
<keyword evidence="12" id="KW-1185">Reference proteome</keyword>
<keyword evidence="7 8" id="KW-0131">Cell cycle</keyword>
<evidence type="ECO:0000259" key="10">
    <source>
        <dbReference type="PROSITE" id="PS51779"/>
    </source>
</evidence>
<comment type="caution">
    <text evidence="11">The sequence shown here is derived from an EMBL/GenBank/DDBJ whole genome shotgun (WGS) entry which is preliminary data.</text>
</comment>
<keyword evidence="3 8" id="KW-0132">Cell division</keyword>
<keyword evidence="6 8" id="KW-0472">Membrane</keyword>
<keyword evidence="2 8" id="KW-1003">Cell membrane</keyword>
<feature type="domain" description="POTRA" evidence="10">
    <location>
        <begin position="67"/>
        <end position="136"/>
    </location>
</feature>
<dbReference type="InterPro" id="IPR026579">
    <property type="entry name" value="FtsQ"/>
</dbReference>
<evidence type="ECO:0000256" key="8">
    <source>
        <dbReference type="HAMAP-Rule" id="MF_00911"/>
    </source>
</evidence>
<accession>A0ABP9ARA2</accession>
<dbReference type="InterPro" id="IPR034746">
    <property type="entry name" value="POTRA"/>
</dbReference>
<feature type="region of interest" description="Disordered" evidence="9">
    <location>
        <begin position="1"/>
        <end position="36"/>
    </location>
</feature>
<reference evidence="12" key="1">
    <citation type="journal article" date="2019" name="Int. J. Syst. Evol. Microbiol.">
        <title>The Global Catalogue of Microorganisms (GCM) 10K type strain sequencing project: providing services to taxonomists for standard genome sequencing and annotation.</title>
        <authorList>
            <consortium name="The Broad Institute Genomics Platform"/>
            <consortium name="The Broad Institute Genome Sequencing Center for Infectious Disease"/>
            <person name="Wu L."/>
            <person name="Ma J."/>
        </authorList>
    </citation>
    <scope>NUCLEOTIDE SEQUENCE [LARGE SCALE GENOMIC DNA]</scope>
    <source>
        <strain evidence="12">JCM 18324</strain>
    </source>
</reference>
<proteinExistence type="inferred from homology"/>
<dbReference type="Gene3D" id="3.10.20.310">
    <property type="entry name" value="membrane protein fhac"/>
    <property type="match status" value="1"/>
</dbReference>
<evidence type="ECO:0000256" key="7">
    <source>
        <dbReference type="ARBA" id="ARBA00023306"/>
    </source>
</evidence>
<dbReference type="GO" id="GO:0051301">
    <property type="term" value="P:cell division"/>
    <property type="evidence" value="ECO:0007669"/>
    <property type="project" value="UniProtKB-KW"/>
</dbReference>
<evidence type="ECO:0000256" key="2">
    <source>
        <dbReference type="ARBA" id="ARBA00022475"/>
    </source>
</evidence>
<dbReference type="Pfam" id="PF08478">
    <property type="entry name" value="POTRA_1"/>
    <property type="match status" value="1"/>
</dbReference>
<evidence type="ECO:0000256" key="9">
    <source>
        <dbReference type="SAM" id="MobiDB-lite"/>
    </source>
</evidence>
<feature type="transmembrane region" description="Helical" evidence="8">
    <location>
        <begin position="43"/>
        <end position="62"/>
    </location>
</feature>
<evidence type="ECO:0000256" key="5">
    <source>
        <dbReference type="ARBA" id="ARBA00022989"/>
    </source>
</evidence>
<organism evidence="11 12">
    <name type="scientific">Streptomyces sanyensis</name>
    <dbReference type="NCBI Taxonomy" id="568869"/>
    <lineage>
        <taxon>Bacteria</taxon>
        <taxon>Bacillati</taxon>
        <taxon>Actinomycetota</taxon>
        <taxon>Actinomycetes</taxon>
        <taxon>Kitasatosporales</taxon>
        <taxon>Streptomycetaceae</taxon>
        <taxon>Streptomyces</taxon>
    </lineage>
</organism>
<evidence type="ECO:0000313" key="11">
    <source>
        <dbReference type="EMBL" id="GAA4784220.1"/>
    </source>
</evidence>
<dbReference type="PANTHER" id="PTHR37820:SF1">
    <property type="entry name" value="CELL DIVISION PROTEIN FTSQ"/>
    <property type="match status" value="1"/>
</dbReference>
<evidence type="ECO:0000256" key="4">
    <source>
        <dbReference type="ARBA" id="ARBA00022692"/>
    </source>
</evidence>
<dbReference type="RefSeq" id="WP_345614632.1">
    <property type="nucleotide sequence ID" value="NZ_BAABJV010000010.1"/>
</dbReference>
<evidence type="ECO:0000313" key="12">
    <source>
        <dbReference type="Proteomes" id="UP001501147"/>
    </source>
</evidence>
<evidence type="ECO:0000256" key="6">
    <source>
        <dbReference type="ARBA" id="ARBA00023136"/>
    </source>
</evidence>
<keyword evidence="5 8" id="KW-1133">Transmembrane helix</keyword>
<evidence type="ECO:0000256" key="3">
    <source>
        <dbReference type="ARBA" id="ARBA00022618"/>
    </source>
</evidence>
<protein>
    <recommendedName>
        <fullName evidence="8">Cell division protein FtsQ</fullName>
    </recommendedName>
</protein>
<dbReference type="InterPro" id="IPR050487">
    <property type="entry name" value="FtsQ_DivIB"/>
</dbReference>
<name>A0ABP9ARA2_9ACTN</name>
<gene>
    <name evidence="8 11" type="primary">ftsQ</name>
    <name evidence="11" type="ORF">GCM10023329_38280</name>
</gene>
<dbReference type="PROSITE" id="PS51779">
    <property type="entry name" value="POTRA"/>
    <property type="match status" value="1"/>
</dbReference>
<dbReference type="EMBL" id="BAABJV010000010">
    <property type="protein sequence ID" value="GAA4784220.1"/>
    <property type="molecule type" value="Genomic_DNA"/>
</dbReference>
<dbReference type="InterPro" id="IPR013685">
    <property type="entry name" value="POTRA_FtsQ_type"/>
</dbReference>
<comment type="subcellular location">
    <subcellularLocation>
        <location evidence="8">Cell membrane</location>
        <topology evidence="8">Single-pass type II membrane protein</topology>
    </subcellularLocation>
    <subcellularLocation>
        <location evidence="1">Membrane</location>
    </subcellularLocation>
    <text evidence="8">Localizes to the division septum.</text>
</comment>
<dbReference type="HAMAP" id="MF_00911">
    <property type="entry name" value="FtsQ_subfam"/>
    <property type="match status" value="1"/>
</dbReference>
<keyword evidence="4 8" id="KW-0812">Transmembrane</keyword>
<comment type="function">
    <text evidence="8">Essential cell division protein.</text>
</comment>
<evidence type="ECO:0000256" key="1">
    <source>
        <dbReference type="ARBA" id="ARBA00004370"/>
    </source>
</evidence>
<comment type="similarity">
    <text evidence="8">Belongs to the FtsQ/DivIB family. FtsQ subfamily.</text>
</comment>
<sequence length="270" mass="28343">MAGPTTAERGARQPRDGSGGSGGPAPAPGREGGARRGRRLRRALVAAVAAASVLAGLAWVLYGSPWLRTREVGTTGTRLLTPEEVERVADVPIGAPLASVDTAGTEARLLRELPRIRSVRAVRSWPHAIRLEVTERTAVLLLREGSQYAEVDAEGVQFATVPVAPRGIPLLEVDAARSPSRARFGEDRLLAAAVAVRSRIPEGVVGDLVAVKVRSYDDISLRLTGDRTVLWGSSEEGEAKARALTALLKAAPDAGRYDVTVPTAPASSGS</sequence>
<dbReference type="PANTHER" id="PTHR37820">
    <property type="entry name" value="CELL DIVISION PROTEIN DIVIB"/>
    <property type="match status" value="1"/>
</dbReference>